<dbReference type="NCBIfam" id="TIGR00229">
    <property type="entry name" value="sensory_box"/>
    <property type="match status" value="1"/>
</dbReference>
<dbReference type="Gene3D" id="3.30.450.20">
    <property type="entry name" value="PAS domain"/>
    <property type="match status" value="2"/>
</dbReference>
<dbReference type="InterPro" id="IPR000160">
    <property type="entry name" value="GGDEF_dom"/>
</dbReference>
<keyword evidence="4" id="KW-1185">Reference proteome</keyword>
<organism evidence="3 4">
    <name type="scientific">Cupriavidus numazuensis</name>
    <dbReference type="NCBI Taxonomy" id="221992"/>
    <lineage>
        <taxon>Bacteria</taxon>
        <taxon>Pseudomonadati</taxon>
        <taxon>Pseudomonadota</taxon>
        <taxon>Betaproteobacteria</taxon>
        <taxon>Burkholderiales</taxon>
        <taxon>Burkholderiaceae</taxon>
        <taxon>Cupriavidus</taxon>
    </lineage>
</organism>
<dbReference type="InterPro" id="IPR035965">
    <property type="entry name" value="PAS-like_dom_sf"/>
</dbReference>
<dbReference type="InterPro" id="IPR035919">
    <property type="entry name" value="EAL_sf"/>
</dbReference>
<dbReference type="SUPFAM" id="SSF141868">
    <property type="entry name" value="EAL domain-like"/>
    <property type="match status" value="1"/>
</dbReference>
<dbReference type="Gene3D" id="3.20.20.450">
    <property type="entry name" value="EAL domain"/>
    <property type="match status" value="1"/>
</dbReference>
<dbReference type="Pfam" id="PF08447">
    <property type="entry name" value="PAS_3"/>
    <property type="match status" value="1"/>
</dbReference>
<dbReference type="PROSITE" id="PS50887">
    <property type="entry name" value="GGDEF"/>
    <property type="match status" value="1"/>
</dbReference>
<dbReference type="CDD" id="cd01948">
    <property type="entry name" value="EAL"/>
    <property type="match status" value="1"/>
</dbReference>
<dbReference type="InterPro" id="IPR000014">
    <property type="entry name" value="PAS"/>
</dbReference>
<evidence type="ECO:0000313" key="4">
    <source>
        <dbReference type="Proteomes" id="UP000672657"/>
    </source>
</evidence>
<evidence type="ECO:0000313" key="3">
    <source>
        <dbReference type="EMBL" id="CAG2144686.1"/>
    </source>
</evidence>
<dbReference type="InterPro" id="IPR029787">
    <property type="entry name" value="Nucleotide_cyclase"/>
</dbReference>
<dbReference type="InterPro" id="IPR013655">
    <property type="entry name" value="PAS_fold_3"/>
</dbReference>
<dbReference type="SUPFAM" id="SSF55073">
    <property type="entry name" value="Nucleotide cyclase"/>
    <property type="match status" value="1"/>
</dbReference>
<dbReference type="SMART" id="SM00052">
    <property type="entry name" value="EAL"/>
    <property type="match status" value="1"/>
</dbReference>
<dbReference type="PROSITE" id="PS50883">
    <property type="entry name" value="EAL"/>
    <property type="match status" value="1"/>
</dbReference>
<dbReference type="SMART" id="SM00267">
    <property type="entry name" value="GGDEF"/>
    <property type="match status" value="1"/>
</dbReference>
<dbReference type="Proteomes" id="UP000672657">
    <property type="component" value="Unassembled WGS sequence"/>
</dbReference>
<dbReference type="NCBIfam" id="TIGR00254">
    <property type="entry name" value="GGDEF"/>
    <property type="match status" value="1"/>
</dbReference>
<dbReference type="Gene3D" id="3.30.70.270">
    <property type="match status" value="1"/>
</dbReference>
<dbReference type="Pfam" id="PF00990">
    <property type="entry name" value="GGDEF"/>
    <property type="match status" value="1"/>
</dbReference>
<proteinExistence type="predicted"/>
<dbReference type="PANTHER" id="PTHR44757:SF2">
    <property type="entry name" value="BIOFILM ARCHITECTURE MAINTENANCE PROTEIN MBAA"/>
    <property type="match status" value="1"/>
</dbReference>
<dbReference type="InterPro" id="IPR043128">
    <property type="entry name" value="Rev_trsase/Diguanyl_cyclase"/>
</dbReference>
<accession>A0ABN7PZ97</accession>
<dbReference type="PANTHER" id="PTHR44757">
    <property type="entry name" value="DIGUANYLATE CYCLASE DGCP"/>
    <property type="match status" value="1"/>
</dbReference>
<dbReference type="EMBL" id="CAJPVI010000014">
    <property type="protein sequence ID" value="CAG2144686.1"/>
    <property type="molecule type" value="Genomic_DNA"/>
</dbReference>
<dbReference type="RefSeq" id="WP_211953680.1">
    <property type="nucleotide sequence ID" value="NZ_CAJPVI010000014.1"/>
</dbReference>
<feature type="domain" description="EAL" evidence="1">
    <location>
        <begin position="438"/>
        <end position="692"/>
    </location>
</feature>
<evidence type="ECO:0000259" key="1">
    <source>
        <dbReference type="PROSITE" id="PS50883"/>
    </source>
</evidence>
<gene>
    <name evidence="3" type="ORF">LMG26411_02606</name>
</gene>
<reference evidence="3 4" key="1">
    <citation type="submission" date="2021-03" db="EMBL/GenBank/DDBJ databases">
        <authorList>
            <person name="Peeters C."/>
        </authorList>
    </citation>
    <scope>NUCLEOTIDE SEQUENCE [LARGE SCALE GENOMIC DNA]</scope>
    <source>
        <strain evidence="3 4">LMG 26411</strain>
    </source>
</reference>
<dbReference type="CDD" id="cd00130">
    <property type="entry name" value="PAS"/>
    <property type="match status" value="1"/>
</dbReference>
<comment type="caution">
    <text evidence="3">The sequence shown here is derived from an EMBL/GenBank/DDBJ whole genome shotgun (WGS) entry which is preliminary data.</text>
</comment>
<dbReference type="Pfam" id="PF08448">
    <property type="entry name" value="PAS_4"/>
    <property type="match status" value="1"/>
</dbReference>
<dbReference type="InterPro" id="IPR052155">
    <property type="entry name" value="Biofilm_reg_signaling"/>
</dbReference>
<sequence length="696" mass="76620">MTIKVTKSGEQPGDFPASVRATLDLLPHLAWLIQADLRHGYSNRSWHAYTGADAEQLHREGWLGWIHPDDRADALACWANVMNKNAPFEEEWRIRHRSGAYRWFRVTARSHDDARSTLWLVCCFDIHDAILREATLSERLRMQDSMLDASVDCIKIVDTSGALRRINRSGRVALGVPHDDADLGMRWLGLLPPEVQARGKRALNQARRGRAARFSGLSVIPGCKPQHWDNILTPTRSGDGKVTGVLCVSREVTLQREAEKRLRIASEIDALTGLLNRRSFKTRLNRTVSKARRLGRSFALMLLDVDHFKQVNDTLGHAAGDFLLRRLSMRLRASVSDTDFVARLGGDEFAIVIGGVDLEHDLVQAIEKLIQKAKSPMTYSGRAVNFGVSVGCAIYPRDAADSHELMKCADRALNSLKASGRGGLRIYDGDMMAAVQRAADQRHQARRIVDDDLIEPRYQPRARLRDGAIVGLGAILSWRCPQNGPQQPNTVAEGFKEYELAAEIGALMQAKILADIAEWRRQGLKVVPVSIKASPVEFLYDNFAEGLLERIERTGVPPSLLGIEVTERALADRGSDYVIRALRVLKAAGIGVTLDDFGSGYSALTCLTHYPVDSLKIDRSIVARVNEPGTLAVVQAIGRLGAGLALEVVAEGINTESQRTILEQAGCGIGMGQLFEGTITAHQFASSLQATVMPAS</sequence>
<dbReference type="SMART" id="SM00091">
    <property type="entry name" value="PAS"/>
    <property type="match status" value="2"/>
</dbReference>
<evidence type="ECO:0000259" key="2">
    <source>
        <dbReference type="PROSITE" id="PS50887"/>
    </source>
</evidence>
<name>A0ABN7PZ97_9BURK</name>
<dbReference type="InterPro" id="IPR013656">
    <property type="entry name" value="PAS_4"/>
</dbReference>
<dbReference type="SUPFAM" id="SSF55785">
    <property type="entry name" value="PYP-like sensor domain (PAS domain)"/>
    <property type="match status" value="2"/>
</dbReference>
<feature type="domain" description="GGDEF" evidence="2">
    <location>
        <begin position="296"/>
        <end position="429"/>
    </location>
</feature>
<dbReference type="CDD" id="cd01949">
    <property type="entry name" value="GGDEF"/>
    <property type="match status" value="1"/>
</dbReference>
<protein>
    <submittedName>
        <fullName evidence="3">Uncharacterized protein</fullName>
    </submittedName>
</protein>
<dbReference type="Pfam" id="PF00563">
    <property type="entry name" value="EAL"/>
    <property type="match status" value="1"/>
</dbReference>
<dbReference type="InterPro" id="IPR001633">
    <property type="entry name" value="EAL_dom"/>
</dbReference>